<name>A0A0P6YL89_9CHLR</name>
<comment type="catalytic activity">
    <reaction evidence="7 8">
        <text>2 pyruvate + H(+) = (2S)-2-acetolactate + CO2</text>
        <dbReference type="Rhea" id="RHEA:25249"/>
        <dbReference type="ChEBI" id="CHEBI:15361"/>
        <dbReference type="ChEBI" id="CHEBI:15378"/>
        <dbReference type="ChEBI" id="CHEBI:16526"/>
        <dbReference type="ChEBI" id="CHEBI:58476"/>
        <dbReference type="EC" id="2.2.1.6"/>
    </reaction>
</comment>
<dbReference type="Pfam" id="PF10369">
    <property type="entry name" value="ALS_ss_C"/>
    <property type="match status" value="1"/>
</dbReference>
<dbReference type="CDD" id="cd04878">
    <property type="entry name" value="ACT_AHAS"/>
    <property type="match status" value="1"/>
</dbReference>
<proteinExistence type="inferred from homology"/>
<dbReference type="GO" id="GO:0005829">
    <property type="term" value="C:cytosol"/>
    <property type="evidence" value="ECO:0007669"/>
    <property type="project" value="TreeGrafter"/>
</dbReference>
<dbReference type="AlphaFoldDB" id="A0A0P6YL89"/>
<dbReference type="GO" id="GO:1990610">
    <property type="term" value="F:acetolactate synthase regulator activity"/>
    <property type="evidence" value="ECO:0007669"/>
    <property type="project" value="UniProtKB-UniRule"/>
</dbReference>
<dbReference type="GO" id="GO:0009097">
    <property type="term" value="P:isoleucine biosynthetic process"/>
    <property type="evidence" value="ECO:0007669"/>
    <property type="project" value="UniProtKB-UniRule"/>
</dbReference>
<gene>
    <name evidence="10" type="ORF">SE18_02905</name>
</gene>
<comment type="pathway">
    <text evidence="2 8">Amino-acid biosynthesis; L-valine biosynthesis; L-valine from pyruvate: step 1/4.</text>
</comment>
<comment type="similarity">
    <text evidence="3 8">Belongs to the acetolactate synthase small subunit family.</text>
</comment>
<dbReference type="Gene3D" id="3.30.70.1150">
    <property type="entry name" value="ACT-like. Chain A, domain 2"/>
    <property type="match status" value="1"/>
</dbReference>
<evidence type="ECO:0000313" key="11">
    <source>
        <dbReference type="Proteomes" id="UP000050277"/>
    </source>
</evidence>
<evidence type="ECO:0000313" key="10">
    <source>
        <dbReference type="EMBL" id="KPL91383.1"/>
    </source>
</evidence>
<reference evidence="10 11" key="1">
    <citation type="submission" date="2015-07" db="EMBL/GenBank/DDBJ databases">
        <title>Whole genome sequence of Herpetosiphon geysericola DSM 7119.</title>
        <authorList>
            <person name="Hemp J."/>
            <person name="Ward L.M."/>
            <person name="Pace L.A."/>
            <person name="Fischer W.W."/>
        </authorList>
    </citation>
    <scope>NUCLEOTIDE SEQUENCE [LARGE SCALE GENOMIC DNA]</scope>
    <source>
        <strain evidence="10 11">DSM 7119</strain>
    </source>
</reference>
<dbReference type="InterPro" id="IPR045865">
    <property type="entry name" value="ACT-like_dom_sf"/>
</dbReference>
<comment type="pathway">
    <text evidence="1 8">Amino-acid biosynthesis; L-isoleucine biosynthesis; L-isoleucine from 2-oxobutanoate: step 1/4.</text>
</comment>
<comment type="caution">
    <text evidence="10">The sequence shown here is derived from an EMBL/GenBank/DDBJ whole genome shotgun (WGS) entry which is preliminary data.</text>
</comment>
<evidence type="ECO:0000256" key="6">
    <source>
        <dbReference type="ARBA" id="ARBA00023304"/>
    </source>
</evidence>
<evidence type="ECO:0000256" key="1">
    <source>
        <dbReference type="ARBA" id="ARBA00004974"/>
    </source>
</evidence>
<dbReference type="Pfam" id="PF22629">
    <property type="entry name" value="ACT_AHAS_ss"/>
    <property type="match status" value="1"/>
</dbReference>
<dbReference type="Gene3D" id="3.30.70.260">
    <property type="match status" value="1"/>
</dbReference>
<dbReference type="STRING" id="70996.SE18_02905"/>
<evidence type="ECO:0000256" key="2">
    <source>
        <dbReference type="ARBA" id="ARBA00005025"/>
    </source>
</evidence>
<dbReference type="NCBIfam" id="NF008864">
    <property type="entry name" value="PRK11895.1"/>
    <property type="match status" value="1"/>
</dbReference>
<keyword evidence="11" id="KW-1185">Reference proteome</keyword>
<evidence type="ECO:0000256" key="7">
    <source>
        <dbReference type="ARBA" id="ARBA00048670"/>
    </source>
</evidence>
<dbReference type="UniPathway" id="UPA00047">
    <property type="reaction ID" value="UER00055"/>
</dbReference>
<dbReference type="Proteomes" id="UP000050277">
    <property type="component" value="Unassembled WGS sequence"/>
</dbReference>
<dbReference type="PANTHER" id="PTHR30239">
    <property type="entry name" value="ACETOLACTATE SYNTHASE SMALL SUBUNIT"/>
    <property type="match status" value="1"/>
</dbReference>
<dbReference type="FunFam" id="3.30.70.1150:FF:000001">
    <property type="entry name" value="Acetolactate synthase small subunit"/>
    <property type="match status" value="1"/>
</dbReference>
<comment type="subunit">
    <text evidence="4 8">Dimer of large and small chains.</text>
</comment>
<dbReference type="PATRIC" id="fig|70996.4.peg.1743"/>
<dbReference type="NCBIfam" id="TIGR00119">
    <property type="entry name" value="acolac_sm"/>
    <property type="match status" value="1"/>
</dbReference>
<feature type="domain" description="ACT" evidence="9">
    <location>
        <begin position="5"/>
        <end position="79"/>
    </location>
</feature>
<dbReference type="PROSITE" id="PS51671">
    <property type="entry name" value="ACT"/>
    <property type="match status" value="1"/>
</dbReference>
<dbReference type="EC" id="2.2.1.6" evidence="8"/>
<accession>A0A0P6YL89</accession>
<dbReference type="InterPro" id="IPR054480">
    <property type="entry name" value="AHAS_small-like_ACT"/>
</dbReference>
<keyword evidence="8" id="KW-0808">Transferase</keyword>
<dbReference type="EMBL" id="LGKP01000006">
    <property type="protein sequence ID" value="KPL91383.1"/>
    <property type="molecule type" value="Genomic_DNA"/>
</dbReference>
<organism evidence="10 11">
    <name type="scientific">Herpetosiphon geysericola</name>
    <dbReference type="NCBI Taxonomy" id="70996"/>
    <lineage>
        <taxon>Bacteria</taxon>
        <taxon>Bacillati</taxon>
        <taxon>Chloroflexota</taxon>
        <taxon>Chloroflexia</taxon>
        <taxon>Herpetosiphonales</taxon>
        <taxon>Herpetosiphonaceae</taxon>
        <taxon>Herpetosiphon</taxon>
    </lineage>
</organism>
<dbReference type="GO" id="GO:0003984">
    <property type="term" value="F:acetolactate synthase activity"/>
    <property type="evidence" value="ECO:0007669"/>
    <property type="project" value="UniProtKB-UniRule"/>
</dbReference>
<evidence type="ECO:0000259" key="9">
    <source>
        <dbReference type="PROSITE" id="PS51671"/>
    </source>
</evidence>
<dbReference type="InterPro" id="IPR019455">
    <property type="entry name" value="Acetolactate_synth_ssu_C"/>
</dbReference>
<dbReference type="UniPathway" id="UPA00049">
    <property type="reaction ID" value="UER00059"/>
</dbReference>
<sequence>MMKHTLVALLRDQPGVLNRSVSLFRRRGFNIESLTVGHTETAGISRMTLVIDGDTTSVEQVIKQLYKLIDVLKVSDVTQDPNVTRDLLLVKVYAPPAKRSELMQLADIFGAKIVDVVPDAMMIELSGSPEQLDRFVDLIRPFGIREMVRTGCLAMTRGASTISGPYQTQEFRAA</sequence>
<dbReference type="GO" id="GO:0009099">
    <property type="term" value="P:L-valine biosynthetic process"/>
    <property type="evidence" value="ECO:0007669"/>
    <property type="project" value="UniProtKB-UniRule"/>
</dbReference>
<keyword evidence="6 8" id="KW-0100">Branched-chain amino acid biosynthesis</keyword>
<evidence type="ECO:0000256" key="5">
    <source>
        <dbReference type="ARBA" id="ARBA00022605"/>
    </source>
</evidence>
<evidence type="ECO:0000256" key="4">
    <source>
        <dbReference type="ARBA" id="ARBA00011744"/>
    </source>
</evidence>
<dbReference type="InterPro" id="IPR004789">
    <property type="entry name" value="Acetalactate_synth_ssu"/>
</dbReference>
<dbReference type="FunFam" id="3.30.70.260:FF:000001">
    <property type="entry name" value="Acetolactate synthase, small subunit"/>
    <property type="match status" value="1"/>
</dbReference>
<comment type="function">
    <text evidence="8">Catalyzes the conversion of 2 pyruvate molecules into acetolactate in the first common step of the biosynthetic pathway of the branched-amino acids such as leucine, isoleucine, and valine.</text>
</comment>
<dbReference type="SUPFAM" id="SSF55021">
    <property type="entry name" value="ACT-like"/>
    <property type="match status" value="2"/>
</dbReference>
<dbReference type="InterPro" id="IPR002912">
    <property type="entry name" value="ACT_dom"/>
</dbReference>
<dbReference type="PANTHER" id="PTHR30239:SF0">
    <property type="entry name" value="ACETOLACTATE SYNTHASE SMALL SUBUNIT 1, CHLOROPLASTIC"/>
    <property type="match status" value="1"/>
</dbReference>
<dbReference type="InterPro" id="IPR027271">
    <property type="entry name" value="Acetolactate_synth/TF_NikR_C"/>
</dbReference>
<keyword evidence="5 8" id="KW-0028">Amino-acid biosynthesis</keyword>
<protein>
    <recommendedName>
        <fullName evidence="8">Acetolactate synthase small subunit</fullName>
        <shortName evidence="8">AHAS</shortName>
        <shortName evidence="8">ALS</shortName>
        <ecNumber evidence="8">2.2.1.6</ecNumber>
    </recommendedName>
    <alternativeName>
        <fullName evidence="8">Acetohydroxy-acid synthase small subunit</fullName>
    </alternativeName>
</protein>
<dbReference type="InterPro" id="IPR039557">
    <property type="entry name" value="AHAS_ACT"/>
</dbReference>
<evidence type="ECO:0000256" key="3">
    <source>
        <dbReference type="ARBA" id="ARBA00006341"/>
    </source>
</evidence>
<evidence type="ECO:0000256" key="8">
    <source>
        <dbReference type="RuleBase" id="RU368092"/>
    </source>
</evidence>